<name>A0A6I4VSP1_9BACL</name>
<dbReference type="Proteomes" id="UP000430692">
    <property type="component" value="Unassembled WGS sequence"/>
</dbReference>
<dbReference type="InterPro" id="IPR001451">
    <property type="entry name" value="Hexapep"/>
</dbReference>
<dbReference type="GO" id="GO:0046677">
    <property type="term" value="P:response to antibiotic"/>
    <property type="evidence" value="ECO:0007669"/>
    <property type="project" value="UniProtKB-KW"/>
</dbReference>
<organism evidence="6 7">
    <name type="scientific">Shimazuella alba</name>
    <dbReference type="NCBI Taxonomy" id="2690964"/>
    <lineage>
        <taxon>Bacteria</taxon>
        <taxon>Bacillati</taxon>
        <taxon>Bacillota</taxon>
        <taxon>Bacilli</taxon>
        <taxon>Bacillales</taxon>
        <taxon>Thermoactinomycetaceae</taxon>
        <taxon>Shimazuella</taxon>
    </lineage>
</organism>
<proteinExistence type="inferred from homology"/>
<dbReference type="InterPro" id="IPR011004">
    <property type="entry name" value="Trimer_LpxA-like_sf"/>
</dbReference>
<accession>A0A6I4VSP1</accession>
<dbReference type="Gene3D" id="2.160.10.10">
    <property type="entry name" value="Hexapeptide repeat proteins"/>
    <property type="match status" value="1"/>
</dbReference>
<keyword evidence="5" id="KW-0012">Acyltransferase</keyword>
<dbReference type="CDD" id="cd03349">
    <property type="entry name" value="LbH_XAT"/>
    <property type="match status" value="1"/>
</dbReference>
<dbReference type="AlphaFoldDB" id="A0A6I4VSP1"/>
<evidence type="ECO:0000313" key="7">
    <source>
        <dbReference type="Proteomes" id="UP000430692"/>
    </source>
</evidence>
<comment type="similarity">
    <text evidence="1">Belongs to the transferase hexapeptide repeat family.</text>
</comment>
<dbReference type="FunFam" id="2.160.10.10:FF:000037">
    <property type="entry name" value="Streptogramin A acetyltransferase"/>
    <property type="match status" value="1"/>
</dbReference>
<dbReference type="Pfam" id="PF00132">
    <property type="entry name" value="Hexapep"/>
    <property type="match status" value="1"/>
</dbReference>
<dbReference type="PANTHER" id="PTHR43300">
    <property type="entry name" value="ACETYLTRANSFERASE"/>
    <property type="match status" value="1"/>
</dbReference>
<dbReference type="GO" id="GO:0016746">
    <property type="term" value="F:acyltransferase activity"/>
    <property type="evidence" value="ECO:0007669"/>
    <property type="project" value="UniProtKB-KW"/>
</dbReference>
<keyword evidence="2 6" id="KW-0808">Transferase</keyword>
<evidence type="ECO:0000256" key="2">
    <source>
        <dbReference type="ARBA" id="ARBA00022679"/>
    </source>
</evidence>
<dbReference type="SUPFAM" id="SSF51161">
    <property type="entry name" value="Trimeric LpxA-like enzymes"/>
    <property type="match status" value="1"/>
</dbReference>
<keyword evidence="7" id="KW-1185">Reference proteome</keyword>
<evidence type="ECO:0000256" key="5">
    <source>
        <dbReference type="ARBA" id="ARBA00023315"/>
    </source>
</evidence>
<dbReference type="EMBL" id="WUUL01000004">
    <property type="protein sequence ID" value="MXQ53478.1"/>
    <property type="molecule type" value="Genomic_DNA"/>
</dbReference>
<dbReference type="InterPro" id="IPR018357">
    <property type="entry name" value="Hexapep_transf_CS"/>
</dbReference>
<evidence type="ECO:0000256" key="1">
    <source>
        <dbReference type="ARBA" id="ARBA00007274"/>
    </source>
</evidence>
<evidence type="ECO:0000256" key="4">
    <source>
        <dbReference type="ARBA" id="ARBA00023251"/>
    </source>
</evidence>
<dbReference type="PANTHER" id="PTHR43300:SF11">
    <property type="entry name" value="ACETYLTRANSFERASE RV3034C-RELATED"/>
    <property type="match status" value="1"/>
</dbReference>
<sequence length="212" mass="23751">MIAMVGPNPNVKYPIEGNRNVQFIKTTITKSNIIVGDYSYYDAENGKSFEEQVLHHYEFLGDRLIIGKFCAIARGVTFIMNGANHRMDGSTYPFNIFGKGWEKFTPTLDALPLKGDTRVGNDVWIGKDATIMPGVTIGDGVIVAAQSVVSKDVEPYTIVGGNPAKSIRLRYEKEIVNDWLAMKWWDWDIDIISNHIDLIVNGDIDALKKVIR</sequence>
<protein>
    <submittedName>
        <fullName evidence="6">Vat family streptogramin A O-acetyltransferase</fullName>
    </submittedName>
</protein>
<dbReference type="PROSITE" id="PS00101">
    <property type="entry name" value="HEXAPEP_TRANSFERASES"/>
    <property type="match status" value="1"/>
</dbReference>
<keyword evidence="4" id="KW-0046">Antibiotic resistance</keyword>
<evidence type="ECO:0000256" key="3">
    <source>
        <dbReference type="ARBA" id="ARBA00022737"/>
    </source>
</evidence>
<reference evidence="6 7" key="1">
    <citation type="submission" date="2019-12" db="EMBL/GenBank/DDBJ databases">
        <title>Whole-genome analyses of novel actinobacteria.</title>
        <authorList>
            <person name="Sahin N."/>
            <person name="Saygin H."/>
        </authorList>
    </citation>
    <scope>NUCLEOTIDE SEQUENCE [LARGE SCALE GENOMIC DNA]</scope>
    <source>
        <strain evidence="6 7">KC615</strain>
    </source>
</reference>
<dbReference type="InterPro" id="IPR050179">
    <property type="entry name" value="Trans_hexapeptide_repeat"/>
</dbReference>
<comment type="caution">
    <text evidence="6">The sequence shown here is derived from an EMBL/GenBank/DDBJ whole genome shotgun (WGS) entry which is preliminary data.</text>
</comment>
<dbReference type="NCBIfam" id="NF000311">
    <property type="entry name" value="Vat_ABCDEFH"/>
    <property type="match status" value="1"/>
</dbReference>
<keyword evidence="3" id="KW-0677">Repeat</keyword>
<evidence type="ECO:0000313" key="6">
    <source>
        <dbReference type="EMBL" id="MXQ53478.1"/>
    </source>
</evidence>
<gene>
    <name evidence="6" type="primary">vat</name>
    <name evidence="6" type="ORF">GSM42_07000</name>
</gene>